<evidence type="ECO:0000313" key="5">
    <source>
        <dbReference type="Proteomes" id="UP000198312"/>
    </source>
</evidence>
<dbReference type="Proteomes" id="UP000198312">
    <property type="component" value="Chromosome"/>
</dbReference>
<keyword evidence="2" id="KW-0732">Signal</keyword>
<dbReference type="OrthoDB" id="9783818at2"/>
<feature type="region of interest" description="Disordered" evidence="1">
    <location>
        <begin position="27"/>
        <end position="61"/>
    </location>
</feature>
<dbReference type="PROSITE" id="PS50234">
    <property type="entry name" value="VWFA"/>
    <property type="match status" value="1"/>
</dbReference>
<accession>A0A220U415</accession>
<dbReference type="Gene3D" id="3.40.50.410">
    <property type="entry name" value="von Willebrand factor, type A domain"/>
    <property type="match status" value="2"/>
</dbReference>
<dbReference type="InterPro" id="IPR002035">
    <property type="entry name" value="VWF_A"/>
</dbReference>
<dbReference type="KEGG" id="vil:CFK37_12220"/>
<dbReference type="InterPro" id="IPR036465">
    <property type="entry name" value="vWFA_dom_sf"/>
</dbReference>
<dbReference type="EMBL" id="CP022315">
    <property type="protein sequence ID" value="ASK62859.1"/>
    <property type="molecule type" value="Genomic_DNA"/>
</dbReference>
<reference evidence="4 5" key="1">
    <citation type="submission" date="2017-07" db="EMBL/GenBank/DDBJ databases">
        <title>Virgibacillus sp. LM2416.</title>
        <authorList>
            <person name="Tak E.J."/>
            <person name="Bae J.-W."/>
        </authorList>
    </citation>
    <scope>NUCLEOTIDE SEQUENCE [LARGE SCALE GENOMIC DNA]</scope>
    <source>
        <strain evidence="4 5">LM2416</strain>
    </source>
</reference>
<dbReference type="RefSeq" id="WP_089062118.1">
    <property type="nucleotide sequence ID" value="NZ_CP022315.1"/>
</dbReference>
<evidence type="ECO:0000259" key="3">
    <source>
        <dbReference type="PROSITE" id="PS50234"/>
    </source>
</evidence>
<feature type="signal peptide" evidence="2">
    <location>
        <begin position="1"/>
        <end position="28"/>
    </location>
</feature>
<dbReference type="Pfam" id="PF00092">
    <property type="entry name" value="VWA"/>
    <property type="match status" value="1"/>
</dbReference>
<feature type="compositionally biased region" description="Basic and acidic residues" evidence="1">
    <location>
        <begin position="34"/>
        <end position="57"/>
    </location>
</feature>
<proteinExistence type="predicted"/>
<dbReference type="SUPFAM" id="SSF53300">
    <property type="entry name" value="vWA-like"/>
    <property type="match status" value="1"/>
</dbReference>
<gene>
    <name evidence="4" type="ORF">CFK37_12220</name>
</gene>
<name>A0A220U415_9BACI</name>
<keyword evidence="5" id="KW-1185">Reference proteome</keyword>
<organism evidence="4 5">
    <name type="scientific">Virgibacillus phasianinus</name>
    <dbReference type="NCBI Taxonomy" id="2017483"/>
    <lineage>
        <taxon>Bacteria</taxon>
        <taxon>Bacillati</taxon>
        <taxon>Bacillota</taxon>
        <taxon>Bacilli</taxon>
        <taxon>Bacillales</taxon>
        <taxon>Bacillaceae</taxon>
        <taxon>Virgibacillus</taxon>
    </lineage>
</organism>
<evidence type="ECO:0000256" key="2">
    <source>
        <dbReference type="SAM" id="SignalP"/>
    </source>
</evidence>
<evidence type="ECO:0000313" key="4">
    <source>
        <dbReference type="EMBL" id="ASK62859.1"/>
    </source>
</evidence>
<dbReference type="SMART" id="SM00327">
    <property type="entry name" value="VWA"/>
    <property type="match status" value="1"/>
</dbReference>
<evidence type="ECO:0000256" key="1">
    <source>
        <dbReference type="SAM" id="MobiDB-lite"/>
    </source>
</evidence>
<feature type="domain" description="VWFA" evidence="3">
    <location>
        <begin position="155"/>
        <end position="345"/>
    </location>
</feature>
<dbReference type="AlphaFoldDB" id="A0A220U415"/>
<sequence>MNKKLFLFSLLALFLMLFLVACSSSEEASGDQGNETKEEKSEDDQQKENEKQEKENEIIEPATSVEEIIKQEPGEFAGHNYNEAVVHRDLDGKHFQEKSSLEVYSYLLTLMGEGDNYTEYHDYFKEFNPHITTELTNMPGGMQISDDNEISFNTNIAILVDSSGSMGQKIAGYTKMELAKNAVNEFVASMPEGSNVMLRVYGHKGSSSDKDKKLSCGSTEVVYDFQPYNEKKFGKALDKFEPKGWTPLAKAISETKKDFENAEKGKNIIYIVSDGVATCGGDPAKASKELHDSNIEAVVNIIGFDVDNKGQEQLLSVAEAGGGEFETVDTAEDFKSIWKEERQRLWSEWYDWGNENWNAVWDEQTNKKNELWDMKNDVGNLIYDEKSRMKEASYYLQQEDQYESDMRQEIDSLIEQRYEILDDYISDTYDDLKETLETEGDDLKDAIEKKGEEMKEK</sequence>
<protein>
    <recommendedName>
        <fullName evidence="3">VWFA domain-containing protein</fullName>
    </recommendedName>
</protein>
<dbReference type="PROSITE" id="PS51257">
    <property type="entry name" value="PROKAR_LIPOPROTEIN"/>
    <property type="match status" value="1"/>
</dbReference>
<feature type="chain" id="PRO_5038926025" description="VWFA domain-containing protein" evidence="2">
    <location>
        <begin position="29"/>
        <end position="457"/>
    </location>
</feature>